<dbReference type="RefSeq" id="XP_002674684.1">
    <property type="nucleotide sequence ID" value="XM_002674638.1"/>
</dbReference>
<dbReference type="InterPro" id="IPR036047">
    <property type="entry name" value="F-box-like_dom_sf"/>
</dbReference>
<keyword evidence="3" id="KW-1185">Reference proteome</keyword>
<dbReference type="AlphaFoldDB" id="D2VM76"/>
<protein>
    <recommendedName>
        <fullName evidence="1">F-box domain-containing protein</fullName>
    </recommendedName>
</protein>
<accession>D2VM76</accession>
<proteinExistence type="predicted"/>
<evidence type="ECO:0000313" key="2">
    <source>
        <dbReference type="EMBL" id="EFC41940.1"/>
    </source>
</evidence>
<dbReference type="EMBL" id="GG738882">
    <property type="protein sequence ID" value="EFC41940.1"/>
    <property type="molecule type" value="Genomic_DNA"/>
</dbReference>
<gene>
    <name evidence="2" type="ORF">NAEGRDRAFT_50706</name>
</gene>
<name>D2VM76_NAEGR</name>
<organism evidence="3">
    <name type="scientific">Naegleria gruberi</name>
    <name type="common">Amoeba</name>
    <dbReference type="NCBI Taxonomy" id="5762"/>
    <lineage>
        <taxon>Eukaryota</taxon>
        <taxon>Discoba</taxon>
        <taxon>Heterolobosea</taxon>
        <taxon>Tetramitia</taxon>
        <taxon>Eutetramitia</taxon>
        <taxon>Vahlkampfiidae</taxon>
        <taxon>Naegleria</taxon>
    </lineage>
</organism>
<evidence type="ECO:0000259" key="1">
    <source>
        <dbReference type="Pfam" id="PF12937"/>
    </source>
</evidence>
<dbReference type="OrthoDB" id="9421954at2759"/>
<evidence type="ECO:0000313" key="3">
    <source>
        <dbReference type="Proteomes" id="UP000006671"/>
    </source>
</evidence>
<feature type="domain" description="F-box" evidence="1">
    <location>
        <begin position="259"/>
        <end position="294"/>
    </location>
</feature>
<dbReference type="Gene3D" id="1.20.1280.50">
    <property type="match status" value="1"/>
</dbReference>
<dbReference type="Proteomes" id="UP000006671">
    <property type="component" value="Unassembled WGS sequence"/>
</dbReference>
<dbReference type="InParanoid" id="D2VM76"/>
<dbReference type="InterPro" id="IPR001810">
    <property type="entry name" value="F-box_dom"/>
</dbReference>
<dbReference type="KEGG" id="ngr:NAEGRDRAFT_50706"/>
<reference evidence="2 3" key="1">
    <citation type="journal article" date="2010" name="Cell">
        <title>The genome of Naegleria gruberi illuminates early eukaryotic versatility.</title>
        <authorList>
            <person name="Fritz-Laylin L.K."/>
            <person name="Prochnik S.E."/>
            <person name="Ginger M.L."/>
            <person name="Dacks J.B."/>
            <person name="Carpenter M.L."/>
            <person name="Field M.C."/>
            <person name="Kuo A."/>
            <person name="Paredez A."/>
            <person name="Chapman J."/>
            <person name="Pham J."/>
            <person name="Shu S."/>
            <person name="Neupane R."/>
            <person name="Cipriano M."/>
            <person name="Mancuso J."/>
            <person name="Tu H."/>
            <person name="Salamov A."/>
            <person name="Lindquist E."/>
            <person name="Shapiro H."/>
            <person name="Lucas S."/>
            <person name="Grigoriev I.V."/>
            <person name="Cande W.Z."/>
            <person name="Fulton C."/>
            <person name="Rokhsar D.S."/>
            <person name="Dawson S.C."/>
        </authorList>
    </citation>
    <scope>NUCLEOTIDE SEQUENCE [LARGE SCALE GENOMIC DNA]</scope>
    <source>
        <strain evidence="2 3">NEG-M</strain>
    </source>
</reference>
<dbReference type="SUPFAM" id="SSF81383">
    <property type="entry name" value="F-box domain"/>
    <property type="match status" value="1"/>
</dbReference>
<dbReference type="VEuPathDB" id="AmoebaDB:NAEGRDRAFT_50706"/>
<sequence length="719" mass="83739">MWRFVLKSPMLFRVRDEYVEQVKILEKFCFDRIEEFDRKVCYPNHLFEDTNVELFDDMTQVREGEENEEYEREEKRIKLDSESRKKVYSLSNYFNTIVSKYLIGELAKMGITTINDFLTKTNKEPLTIRYEELRNMVLKYFEYNPSIFPIEDQDINLYFVGVAALLEYFTSELIELGGNTLRGMGLEFIIPSGFEINVVADGELNRTVLFHMSHLPIVDFNYFYGTNQVVLPPITVNEKPSSGEYNFTLIPSDLHYTIILKNLSSLEELLAMRLVCKQWNYFIMNDSNVWKRLICNNMISEDLFRFCDSSFTVEELETILGRGRNQIPLHFSQQVINYFYEKNDWKSLYFTLVRRHLTFIRDLDEMKSREFFNKHFQVSSSIEEYNNSKKQLQIGVTTGLLNYTNLTKNPSSHDDSEIYIPRDAISEFKKLGSNYSLIGVVDFTKFSTFISCRLFPKSGLLYCFGDFTSGQGEFLYFENYSFESDDVIIFETNDDTFTEPEPVNPFQVCNEQVVVNQSNCCPLFYLQQAEGELSELEKDLSTCFVHDFGDMITVNEIRVGGKTISDRYEILSHIIDHRNGWSQDGKSTDDIVKQVAYDFVKMEYGINNLLDKPWTSEEISKATKNEKTMSFSLLSSVPVEEPEPSTAIYHPLEKSIIEYNGDKVVRIAYWSKRKSGDGPRGGPPFTTKFIRVKHEFYVKNGKRVNVGESPATCQHFILA</sequence>
<dbReference type="GeneID" id="8851554"/>
<dbReference type="Pfam" id="PF12937">
    <property type="entry name" value="F-box-like"/>
    <property type="match status" value="1"/>
</dbReference>